<sequence>MLDRPGYAVPRSKLLKRLPMQTNTVIDALQMQIQILFEFQITDTSKAGKIIKKEQRKIIRFLSYVILIFLMFYILSIGPAYAIVTNSILESAHPNTLIHPGVTSFFGEFESFEFFYSPLLWIGDKNLIIYELLADYMEFCHSLLL</sequence>
<keyword evidence="1" id="KW-1133">Transmembrane helix</keyword>
<keyword evidence="1" id="KW-0812">Transmembrane</keyword>
<evidence type="ECO:0000313" key="3">
    <source>
        <dbReference type="Proteomes" id="UP000320722"/>
    </source>
</evidence>
<name>A0A517WJN5_9PLAN</name>
<keyword evidence="1" id="KW-0472">Membrane</keyword>
<dbReference type="RefSeq" id="WP_145043814.1">
    <property type="nucleotide sequence ID" value="NZ_CP036347.1"/>
</dbReference>
<feature type="transmembrane region" description="Helical" evidence="1">
    <location>
        <begin position="61"/>
        <end position="84"/>
    </location>
</feature>
<accession>A0A517WJN5</accession>
<dbReference type="Proteomes" id="UP000320722">
    <property type="component" value="Chromosome"/>
</dbReference>
<protein>
    <submittedName>
        <fullName evidence="2">Uncharacterized protein</fullName>
    </submittedName>
</protein>
<dbReference type="AlphaFoldDB" id="A0A517WJN5"/>
<organism evidence="2 3">
    <name type="scientific">Gimesia chilikensis</name>
    <dbReference type="NCBI Taxonomy" id="2605989"/>
    <lineage>
        <taxon>Bacteria</taxon>
        <taxon>Pseudomonadati</taxon>
        <taxon>Planctomycetota</taxon>
        <taxon>Planctomycetia</taxon>
        <taxon>Planctomycetales</taxon>
        <taxon>Planctomycetaceae</taxon>
        <taxon>Gimesia</taxon>
    </lineage>
</organism>
<evidence type="ECO:0000256" key="1">
    <source>
        <dbReference type="SAM" id="Phobius"/>
    </source>
</evidence>
<reference evidence="2 3" key="1">
    <citation type="submission" date="2019-02" db="EMBL/GenBank/DDBJ databases">
        <title>Deep-cultivation of Planctomycetes and their phenomic and genomic characterization uncovers novel biology.</title>
        <authorList>
            <person name="Wiegand S."/>
            <person name="Jogler M."/>
            <person name="Boedeker C."/>
            <person name="Pinto D."/>
            <person name="Vollmers J."/>
            <person name="Rivas-Marin E."/>
            <person name="Kohn T."/>
            <person name="Peeters S.H."/>
            <person name="Heuer A."/>
            <person name="Rast P."/>
            <person name="Oberbeckmann S."/>
            <person name="Bunk B."/>
            <person name="Jeske O."/>
            <person name="Meyerdierks A."/>
            <person name="Storesund J.E."/>
            <person name="Kallscheuer N."/>
            <person name="Luecker S."/>
            <person name="Lage O.M."/>
            <person name="Pohl T."/>
            <person name="Merkel B.J."/>
            <person name="Hornburger P."/>
            <person name="Mueller R.-W."/>
            <person name="Bruemmer F."/>
            <person name="Labrenz M."/>
            <person name="Spormann A.M."/>
            <person name="Op den Camp H."/>
            <person name="Overmann J."/>
            <person name="Amann R."/>
            <person name="Jetten M.S.M."/>
            <person name="Mascher T."/>
            <person name="Medema M.H."/>
            <person name="Devos D.P."/>
            <person name="Kaster A.-K."/>
            <person name="Ovreas L."/>
            <person name="Rohde M."/>
            <person name="Galperin M.Y."/>
            <person name="Jogler C."/>
        </authorList>
    </citation>
    <scope>NUCLEOTIDE SEQUENCE [LARGE SCALE GENOMIC DNA]</scope>
    <source>
        <strain evidence="2 3">V6</strain>
    </source>
</reference>
<proteinExistence type="predicted"/>
<dbReference type="EMBL" id="CP036347">
    <property type="protein sequence ID" value="QDU05477.1"/>
    <property type="molecule type" value="Genomic_DNA"/>
</dbReference>
<gene>
    <name evidence="2" type="ORF">V6x_52140</name>
</gene>
<evidence type="ECO:0000313" key="2">
    <source>
        <dbReference type="EMBL" id="QDU05477.1"/>
    </source>
</evidence>